<sequence length="207" mass="22965">MTVQFPTTSTPEERKSTLDYLPCEVLSHLLRTVLMTQGPLLLQRLTTSYPLLNRIAQTDRLVYPRTLYLDIRPSPPNVGVCASTSAWTQLAQNLSAVYAIPDSEDEALAGCPVSVQLTPHPMAPSSCMIQAIKPLLTIAGCKVSLDLTLWVDDIRLLAKFLYDLDSTLSAFRLRSNLLTLIHRGAQSPKLAFPWRPHVLGMRASRPV</sequence>
<comment type="caution">
    <text evidence="1">The sequence shown here is derived from an EMBL/GenBank/DDBJ whole genome shotgun (WGS) entry which is preliminary data.</text>
</comment>
<gene>
    <name evidence="1" type="ORF">BCR44DRAFT_1512323</name>
</gene>
<dbReference type="Proteomes" id="UP000193411">
    <property type="component" value="Unassembled WGS sequence"/>
</dbReference>
<dbReference type="AlphaFoldDB" id="A0A1Y2HQP1"/>
<organism evidence="1 2">
    <name type="scientific">Catenaria anguillulae PL171</name>
    <dbReference type="NCBI Taxonomy" id="765915"/>
    <lineage>
        <taxon>Eukaryota</taxon>
        <taxon>Fungi</taxon>
        <taxon>Fungi incertae sedis</taxon>
        <taxon>Blastocladiomycota</taxon>
        <taxon>Blastocladiomycetes</taxon>
        <taxon>Blastocladiales</taxon>
        <taxon>Catenariaceae</taxon>
        <taxon>Catenaria</taxon>
    </lineage>
</organism>
<evidence type="ECO:0000313" key="1">
    <source>
        <dbReference type="EMBL" id="ORZ36926.1"/>
    </source>
</evidence>
<accession>A0A1Y2HQP1</accession>
<keyword evidence="2" id="KW-1185">Reference proteome</keyword>
<protein>
    <submittedName>
        <fullName evidence="1">Uncharacterized protein</fullName>
    </submittedName>
</protein>
<evidence type="ECO:0000313" key="2">
    <source>
        <dbReference type="Proteomes" id="UP000193411"/>
    </source>
</evidence>
<proteinExistence type="predicted"/>
<reference evidence="1 2" key="1">
    <citation type="submission" date="2016-07" db="EMBL/GenBank/DDBJ databases">
        <title>Pervasive Adenine N6-methylation of Active Genes in Fungi.</title>
        <authorList>
            <consortium name="DOE Joint Genome Institute"/>
            <person name="Mondo S.J."/>
            <person name="Dannebaum R.O."/>
            <person name="Kuo R.C."/>
            <person name="Labutti K."/>
            <person name="Haridas S."/>
            <person name="Kuo A."/>
            <person name="Salamov A."/>
            <person name="Ahrendt S.R."/>
            <person name="Lipzen A."/>
            <person name="Sullivan W."/>
            <person name="Andreopoulos W.B."/>
            <person name="Clum A."/>
            <person name="Lindquist E."/>
            <person name="Daum C."/>
            <person name="Ramamoorthy G.K."/>
            <person name="Gryganskyi A."/>
            <person name="Culley D."/>
            <person name="Magnuson J.K."/>
            <person name="James T.Y."/>
            <person name="O'Malley M.A."/>
            <person name="Stajich J.E."/>
            <person name="Spatafora J.W."/>
            <person name="Visel A."/>
            <person name="Grigoriev I.V."/>
        </authorList>
    </citation>
    <scope>NUCLEOTIDE SEQUENCE [LARGE SCALE GENOMIC DNA]</scope>
    <source>
        <strain evidence="1 2">PL171</strain>
    </source>
</reference>
<name>A0A1Y2HQP1_9FUNG</name>
<dbReference type="EMBL" id="MCFL01000015">
    <property type="protein sequence ID" value="ORZ36926.1"/>
    <property type="molecule type" value="Genomic_DNA"/>
</dbReference>